<keyword evidence="2" id="KW-1185">Reference proteome</keyword>
<organism evidence="1 2">
    <name type="scientific">Malus domestica</name>
    <name type="common">Apple</name>
    <name type="synonym">Pyrus malus</name>
    <dbReference type="NCBI Taxonomy" id="3750"/>
    <lineage>
        <taxon>Eukaryota</taxon>
        <taxon>Viridiplantae</taxon>
        <taxon>Streptophyta</taxon>
        <taxon>Embryophyta</taxon>
        <taxon>Tracheophyta</taxon>
        <taxon>Spermatophyta</taxon>
        <taxon>Magnoliopsida</taxon>
        <taxon>eudicotyledons</taxon>
        <taxon>Gunneridae</taxon>
        <taxon>Pentapetalae</taxon>
        <taxon>rosids</taxon>
        <taxon>fabids</taxon>
        <taxon>Rosales</taxon>
        <taxon>Rosaceae</taxon>
        <taxon>Amygdaloideae</taxon>
        <taxon>Maleae</taxon>
        <taxon>Malus</taxon>
    </lineage>
</organism>
<dbReference type="EMBL" id="RDQH01000337">
    <property type="protein sequence ID" value="RXH82786.1"/>
    <property type="molecule type" value="Genomic_DNA"/>
</dbReference>
<evidence type="ECO:0000313" key="2">
    <source>
        <dbReference type="Proteomes" id="UP000290289"/>
    </source>
</evidence>
<gene>
    <name evidence="1" type="ORF">DVH24_003284</name>
</gene>
<sequence>MWLASSRKRKPIFGEPVSVESGFLTIIDCFTANQRYQITPLTLCFLLVLRSEHMLARAREAPAFTPVDTQAFRSFQEHQALGLLEPRVHICNWPELGKLRRSPTSTPRPLGRFKTIGL</sequence>
<evidence type="ECO:0000313" key="1">
    <source>
        <dbReference type="EMBL" id="RXH82786.1"/>
    </source>
</evidence>
<accession>A0A498IHB9</accession>
<comment type="caution">
    <text evidence="1">The sequence shown here is derived from an EMBL/GenBank/DDBJ whole genome shotgun (WGS) entry which is preliminary data.</text>
</comment>
<proteinExistence type="predicted"/>
<dbReference type="Proteomes" id="UP000290289">
    <property type="component" value="Chromosome 11"/>
</dbReference>
<dbReference type="AlphaFoldDB" id="A0A498IHB9"/>
<reference evidence="1 2" key="1">
    <citation type="submission" date="2018-10" db="EMBL/GenBank/DDBJ databases">
        <title>A high-quality apple genome assembly.</title>
        <authorList>
            <person name="Hu J."/>
        </authorList>
    </citation>
    <scope>NUCLEOTIDE SEQUENCE [LARGE SCALE GENOMIC DNA]</scope>
    <source>
        <strain evidence="2">cv. HFTH1</strain>
        <tissue evidence="1">Young leaf</tissue>
    </source>
</reference>
<protein>
    <submittedName>
        <fullName evidence="1">Uncharacterized protein</fullName>
    </submittedName>
</protein>
<name>A0A498IHB9_MALDO</name>